<dbReference type="AlphaFoldDB" id="A0A813ETK5"/>
<keyword evidence="2" id="KW-1185">Reference proteome</keyword>
<dbReference type="Proteomes" id="UP000654075">
    <property type="component" value="Unassembled WGS sequence"/>
</dbReference>
<proteinExistence type="predicted"/>
<accession>A0A813ETK5</accession>
<dbReference type="EMBL" id="CAJNNV010013683">
    <property type="protein sequence ID" value="CAE8601937.1"/>
    <property type="molecule type" value="Genomic_DNA"/>
</dbReference>
<organism evidence="1 2">
    <name type="scientific">Polarella glacialis</name>
    <name type="common">Dinoflagellate</name>
    <dbReference type="NCBI Taxonomy" id="89957"/>
    <lineage>
        <taxon>Eukaryota</taxon>
        <taxon>Sar</taxon>
        <taxon>Alveolata</taxon>
        <taxon>Dinophyceae</taxon>
        <taxon>Suessiales</taxon>
        <taxon>Suessiaceae</taxon>
        <taxon>Polarella</taxon>
    </lineage>
</organism>
<reference evidence="1" key="1">
    <citation type="submission" date="2021-02" db="EMBL/GenBank/DDBJ databases">
        <authorList>
            <person name="Dougan E. K."/>
            <person name="Rhodes N."/>
            <person name="Thang M."/>
            <person name="Chan C."/>
        </authorList>
    </citation>
    <scope>NUCLEOTIDE SEQUENCE</scope>
</reference>
<sequence>MYSRWPNGSNFKFACISVKCSCMRGRYLQTSWLHFAKCRLLPANARVPPVGYSRVQRTSKVDSAFDTLPSLKVDLQATVLRSSFSGEVLSGRSTFNEICFQGPECSSSNLLE</sequence>
<gene>
    <name evidence="1" type="ORF">PGLA1383_LOCUS20201</name>
</gene>
<protein>
    <submittedName>
        <fullName evidence="1">Uncharacterized protein</fullName>
    </submittedName>
</protein>
<name>A0A813ETK5_POLGL</name>
<evidence type="ECO:0000313" key="2">
    <source>
        <dbReference type="Proteomes" id="UP000654075"/>
    </source>
</evidence>
<comment type="caution">
    <text evidence="1">The sequence shown here is derived from an EMBL/GenBank/DDBJ whole genome shotgun (WGS) entry which is preliminary data.</text>
</comment>
<evidence type="ECO:0000313" key="1">
    <source>
        <dbReference type="EMBL" id="CAE8601937.1"/>
    </source>
</evidence>